<evidence type="ECO:0000256" key="8">
    <source>
        <dbReference type="ARBA" id="ARBA00022982"/>
    </source>
</evidence>
<comment type="caution">
    <text evidence="16">The sequence shown here is derived from an EMBL/GenBank/DDBJ whole genome shotgun (WGS) entry which is preliminary data.</text>
</comment>
<comment type="subcellular location">
    <subcellularLocation>
        <location evidence="1">Membrane</location>
        <topology evidence="1">Multi-pass membrane protein</topology>
    </subcellularLocation>
</comment>
<feature type="domain" description="Cytochrome b/b6 C-terminal region profile" evidence="15">
    <location>
        <begin position="267"/>
        <end position="442"/>
    </location>
</feature>
<feature type="transmembrane region" description="Helical" evidence="13">
    <location>
        <begin position="386"/>
        <end position="406"/>
    </location>
</feature>
<keyword evidence="9 13" id="KW-1133">Transmembrane helix</keyword>
<feature type="transmembrane region" description="Helical" evidence="13">
    <location>
        <begin position="234"/>
        <end position="255"/>
    </location>
</feature>
<dbReference type="CDD" id="cd00284">
    <property type="entry name" value="Cytochrome_b_N"/>
    <property type="match status" value="1"/>
</dbReference>
<evidence type="ECO:0000256" key="9">
    <source>
        <dbReference type="ARBA" id="ARBA00022989"/>
    </source>
</evidence>
<dbReference type="InterPro" id="IPR036150">
    <property type="entry name" value="Cyt_b/b6_C_sf"/>
</dbReference>
<evidence type="ECO:0000256" key="7">
    <source>
        <dbReference type="ARBA" id="ARBA00022723"/>
    </source>
</evidence>
<gene>
    <name evidence="16" type="ORF">DmAi_02110</name>
</gene>
<protein>
    <recommendedName>
        <fullName evidence="12">Cytochrome b</fullName>
    </recommendedName>
</protein>
<dbReference type="Gene3D" id="1.20.810.10">
    <property type="entry name" value="Cytochrome Bc1 Complex, Chain C"/>
    <property type="match status" value="1"/>
</dbReference>
<dbReference type="InterPro" id="IPR016174">
    <property type="entry name" value="Di-haem_cyt_TM"/>
</dbReference>
<evidence type="ECO:0000256" key="11">
    <source>
        <dbReference type="ARBA" id="ARBA00023136"/>
    </source>
</evidence>
<evidence type="ECO:0000256" key="10">
    <source>
        <dbReference type="ARBA" id="ARBA00023004"/>
    </source>
</evidence>
<proteinExistence type="inferred from homology"/>
<keyword evidence="7" id="KW-0479">Metal-binding</keyword>
<evidence type="ECO:0000313" key="16">
    <source>
        <dbReference type="EMBL" id="GFE92152.1"/>
    </source>
</evidence>
<keyword evidence="3 12" id="KW-0813">Transport</keyword>
<dbReference type="SUPFAM" id="SSF81342">
    <property type="entry name" value="Transmembrane di-heme cytochromes"/>
    <property type="match status" value="1"/>
</dbReference>
<comment type="cofactor">
    <cofactor evidence="12">
        <name>heme b</name>
        <dbReference type="ChEBI" id="CHEBI:60344"/>
    </cofactor>
    <text evidence="12">Binds 2 heme groups non-covalently.</text>
</comment>
<evidence type="ECO:0000256" key="1">
    <source>
        <dbReference type="ARBA" id="ARBA00004141"/>
    </source>
</evidence>
<evidence type="ECO:0000256" key="12">
    <source>
        <dbReference type="RuleBase" id="RU003385"/>
    </source>
</evidence>
<dbReference type="Pfam" id="PF00032">
    <property type="entry name" value="Cytochrom_B_C"/>
    <property type="match status" value="1"/>
</dbReference>
<feature type="transmembrane region" description="Helical" evidence="13">
    <location>
        <begin position="287"/>
        <end position="306"/>
    </location>
</feature>
<evidence type="ECO:0000256" key="13">
    <source>
        <dbReference type="SAM" id="Phobius"/>
    </source>
</evidence>
<comment type="subunit">
    <text evidence="2 12">The main subunits of complex b-c1 are: cytochrome b, cytochrome c1 and the Rieske protein.</text>
</comment>
<feature type="transmembrane region" description="Helical" evidence="13">
    <location>
        <begin position="82"/>
        <end position="108"/>
    </location>
</feature>
<keyword evidence="10" id="KW-0408">Iron</keyword>
<dbReference type="GO" id="GO:0016020">
    <property type="term" value="C:membrane"/>
    <property type="evidence" value="ECO:0007669"/>
    <property type="project" value="UniProtKB-SubCell"/>
</dbReference>
<dbReference type="GO" id="GO:0046872">
    <property type="term" value="F:metal ion binding"/>
    <property type="evidence" value="ECO:0007669"/>
    <property type="project" value="UniProtKB-KW"/>
</dbReference>
<keyword evidence="11 13" id="KW-0472">Membrane</keyword>
<dbReference type="SUPFAM" id="SSF81648">
    <property type="entry name" value="a domain/subunit of cytochrome bc1 complex (Ubiquinol-cytochrome c reductase)"/>
    <property type="match status" value="1"/>
</dbReference>
<dbReference type="InterPro" id="IPR005797">
    <property type="entry name" value="Cyt_b/b6_N"/>
</dbReference>
<comment type="function">
    <text evidence="12">Component of the ubiquinol-cytochrome c reductase complex (complex III or cytochrome b-c1 complex), which is a respiratory chain that generates an electrochemical potential coupled to ATP synthesis.</text>
</comment>
<keyword evidence="5 12" id="KW-0679">Respiratory chain</keyword>
<dbReference type="Pfam" id="PF00033">
    <property type="entry name" value="Cytochrome_B"/>
    <property type="match status" value="1"/>
</dbReference>
<dbReference type="EMBL" id="BLJP01000001">
    <property type="protein sequence ID" value="GFE92152.1"/>
    <property type="molecule type" value="Genomic_DNA"/>
</dbReference>
<feature type="transmembrane region" description="Helical" evidence="13">
    <location>
        <begin position="345"/>
        <end position="365"/>
    </location>
</feature>
<evidence type="ECO:0000259" key="14">
    <source>
        <dbReference type="PROSITE" id="PS51002"/>
    </source>
</evidence>
<dbReference type="InterPro" id="IPR048259">
    <property type="entry name" value="Cytochrome_b_N_euk/bac"/>
</dbReference>
<dbReference type="PANTHER" id="PTHR19271">
    <property type="entry name" value="CYTOCHROME B"/>
    <property type="match status" value="1"/>
</dbReference>
<comment type="similarity">
    <text evidence="12">Belongs to the cytochrome b family.</text>
</comment>
<sequence>MPFIVKHDNTVLYGVLDAVSGRGEGEWMADTPACQQHAQSVPETVAGAGRDSTVQGHTAPALTARAFVRDYMAFLLPRELNVLWTIGAMLVAVLVLMLLSGLTLALTYTPDATLAFSSVEALDRRVPFGWLLRSLHMMGATFFMAALYLHVFRGLCYGSYRAPRQGLWSVGTVLLILVMVTAFAGYVLPWGQMSYWGADVAGKAVGAIPLVGNLLERVFLGGDAPGTATLHRMFVLHFTLAFTIVGMVMLHVAVLHARGSTSPSGAAGHERARMLPFHPYFTVKDGLGVVVLAILFTLVMCFWPGLVTEAANYRPANPLHTPADIEPEWYFLPFYGMLQAVPSKFFGLLVSGGAVAVLLFVPWLDRGTPATFAAGRWGGLKWLPRLALAGLVGAFVVAGLAGRHHVQGGWLLAGRVATLVYYLYFLGFLPFYSRFARKEVRS</sequence>
<feature type="transmembrane region" description="Helical" evidence="13">
    <location>
        <begin position="167"/>
        <end position="188"/>
    </location>
</feature>
<evidence type="ECO:0000256" key="3">
    <source>
        <dbReference type="ARBA" id="ARBA00022448"/>
    </source>
</evidence>
<evidence type="ECO:0000256" key="6">
    <source>
        <dbReference type="ARBA" id="ARBA00022692"/>
    </source>
</evidence>
<evidence type="ECO:0000313" key="17">
    <source>
        <dbReference type="Proteomes" id="UP000548726"/>
    </source>
</evidence>
<organism evidence="16 17">
    <name type="scientific">Acetobacter persici</name>
    <dbReference type="NCBI Taxonomy" id="1076596"/>
    <lineage>
        <taxon>Bacteria</taxon>
        <taxon>Pseudomonadati</taxon>
        <taxon>Pseudomonadota</taxon>
        <taxon>Alphaproteobacteria</taxon>
        <taxon>Acetobacterales</taxon>
        <taxon>Acetobacteraceae</taxon>
        <taxon>Acetobacter</taxon>
    </lineage>
</organism>
<keyword evidence="17" id="KW-1185">Reference proteome</keyword>
<keyword evidence="6 12" id="KW-0812">Transmembrane</keyword>
<reference evidence="16 17" key="1">
    <citation type="journal article" date="2020" name="Cell Rep.">
        <title>Local necrotic cells trigger systemic immune activation via gut microbiome dysbiosis in Drosophila.</title>
        <authorList>
            <person name="Kosakamoto H."/>
            <person name="Yamauchi T."/>
            <person name="Akuzawa-Tokita Y."/>
            <person name="Nishimura K."/>
            <person name="Soga T."/>
            <person name="Murakami T."/>
            <person name="Mori H."/>
            <person name="Yamamoto K."/>
            <person name="Miyazaki R."/>
            <person name="Koto A."/>
            <person name="Miura M."/>
            <person name="Obata F."/>
        </authorList>
    </citation>
    <scope>NUCLEOTIDE SEQUENCE [LARGE SCALE GENOMIC DNA]</scope>
    <source>
        <strain evidence="16 17">Ai</strain>
    </source>
</reference>
<evidence type="ECO:0000259" key="15">
    <source>
        <dbReference type="PROSITE" id="PS51003"/>
    </source>
</evidence>
<feature type="transmembrane region" description="Helical" evidence="13">
    <location>
        <begin position="412"/>
        <end position="432"/>
    </location>
</feature>
<dbReference type="PROSITE" id="PS51003">
    <property type="entry name" value="CYTB_CTER"/>
    <property type="match status" value="1"/>
</dbReference>
<dbReference type="GO" id="GO:0016491">
    <property type="term" value="F:oxidoreductase activity"/>
    <property type="evidence" value="ECO:0007669"/>
    <property type="project" value="InterPro"/>
</dbReference>
<keyword evidence="4 12" id="KW-0349">Heme</keyword>
<dbReference type="GO" id="GO:0022904">
    <property type="term" value="P:respiratory electron transport chain"/>
    <property type="evidence" value="ECO:0007669"/>
    <property type="project" value="InterPro"/>
</dbReference>
<dbReference type="InterPro" id="IPR005798">
    <property type="entry name" value="Cyt_b/b6_C"/>
</dbReference>
<dbReference type="InterPro" id="IPR027387">
    <property type="entry name" value="Cytb/b6-like_sf"/>
</dbReference>
<keyword evidence="8 12" id="KW-0249">Electron transport</keyword>
<accession>A0A6V8I4Z1</accession>
<dbReference type="Proteomes" id="UP000548726">
    <property type="component" value="Unassembled WGS sequence"/>
</dbReference>
<dbReference type="GO" id="GO:0009055">
    <property type="term" value="F:electron transfer activity"/>
    <property type="evidence" value="ECO:0007669"/>
    <property type="project" value="InterPro"/>
</dbReference>
<evidence type="ECO:0000256" key="4">
    <source>
        <dbReference type="ARBA" id="ARBA00022617"/>
    </source>
</evidence>
<evidence type="ECO:0000256" key="5">
    <source>
        <dbReference type="ARBA" id="ARBA00022660"/>
    </source>
</evidence>
<feature type="transmembrane region" description="Helical" evidence="13">
    <location>
        <begin position="128"/>
        <end position="155"/>
    </location>
</feature>
<dbReference type="PANTHER" id="PTHR19271:SF16">
    <property type="entry name" value="CYTOCHROME B"/>
    <property type="match status" value="1"/>
</dbReference>
<feature type="domain" description="Cytochrome b/b6 N-terminal region profile" evidence="14">
    <location>
        <begin position="58"/>
        <end position="264"/>
    </location>
</feature>
<dbReference type="AlphaFoldDB" id="A0A6V8I4Z1"/>
<name>A0A6V8I4Z1_9PROT</name>
<evidence type="ECO:0000256" key="2">
    <source>
        <dbReference type="ARBA" id="ARBA00011649"/>
    </source>
</evidence>
<dbReference type="PROSITE" id="PS51002">
    <property type="entry name" value="CYTB_NTER"/>
    <property type="match status" value="1"/>
</dbReference>